<protein>
    <submittedName>
        <fullName evidence="1">Uncharacterized protein</fullName>
    </submittedName>
</protein>
<gene>
    <name evidence="1" type="ORF">KXJ69_04860</name>
</gene>
<dbReference type="Proteomes" id="UP001138686">
    <property type="component" value="Unassembled WGS sequence"/>
</dbReference>
<organism evidence="1 2">
    <name type="scientific">Halomarinibacterium sedimenti</name>
    <dbReference type="NCBI Taxonomy" id="2857106"/>
    <lineage>
        <taxon>Bacteria</taxon>
        <taxon>Pseudomonadati</taxon>
        <taxon>Bacteroidota</taxon>
        <taxon>Flavobacteriia</taxon>
        <taxon>Flavobacteriales</taxon>
        <taxon>Flavobacteriaceae</taxon>
        <taxon>Halomarinibacterium</taxon>
    </lineage>
</organism>
<dbReference type="EMBL" id="JAHWDP010000002">
    <property type="protein sequence ID" value="MBW2937423.1"/>
    <property type="molecule type" value="Genomic_DNA"/>
</dbReference>
<name>A0A9X1FML3_9FLAO</name>
<proteinExistence type="predicted"/>
<sequence length="255" mass="29286">MNKIIAITPIITLMYFMNAYFGHSIIEPETLGLNSIENVIIAKSKLKGKKHSLKVTFKKATEREYINASINQDIIFEMKEGDAKKIDGVIHLKINEEWKAITSLKDEFLSEFNVNLCTYYYLGKSNSINAYLIGSNSFFDEKEWYLVDAKTAEVITVTSNPIFSPNYLNFATLNLVSTSSKPLKGIYLSKLNKTNSVLEASHYYVAKNEKWIPYELFWETNNSLLIKVLPEKKSNNLKNEPLESDFSYVRMTIKN</sequence>
<dbReference type="AlphaFoldDB" id="A0A9X1FML3"/>
<dbReference type="RefSeq" id="WP_219051850.1">
    <property type="nucleotide sequence ID" value="NZ_JAHWDP010000002.1"/>
</dbReference>
<evidence type="ECO:0000313" key="1">
    <source>
        <dbReference type="EMBL" id="MBW2937423.1"/>
    </source>
</evidence>
<accession>A0A9X1FML3</accession>
<reference evidence="1" key="1">
    <citation type="submission" date="2021-07" db="EMBL/GenBank/DDBJ databases">
        <title>Aureisphaera sp. CAU 1614 isolated from sea sediment.</title>
        <authorList>
            <person name="Kim W."/>
        </authorList>
    </citation>
    <scope>NUCLEOTIDE SEQUENCE</scope>
    <source>
        <strain evidence="1">CAU 1614</strain>
    </source>
</reference>
<comment type="caution">
    <text evidence="1">The sequence shown here is derived from an EMBL/GenBank/DDBJ whole genome shotgun (WGS) entry which is preliminary data.</text>
</comment>
<evidence type="ECO:0000313" key="2">
    <source>
        <dbReference type="Proteomes" id="UP001138686"/>
    </source>
</evidence>
<keyword evidence="2" id="KW-1185">Reference proteome</keyword>